<dbReference type="InterPro" id="IPR004158">
    <property type="entry name" value="DUF247_pln"/>
</dbReference>
<dbReference type="PANTHER" id="PTHR31170">
    <property type="entry name" value="BNAC04G53230D PROTEIN"/>
    <property type="match status" value="1"/>
</dbReference>
<organism evidence="2">
    <name type="scientific">Tanacetum cinerariifolium</name>
    <name type="common">Dalmatian daisy</name>
    <name type="synonym">Chrysanthemum cinerariifolium</name>
    <dbReference type="NCBI Taxonomy" id="118510"/>
    <lineage>
        <taxon>Eukaryota</taxon>
        <taxon>Viridiplantae</taxon>
        <taxon>Streptophyta</taxon>
        <taxon>Embryophyta</taxon>
        <taxon>Tracheophyta</taxon>
        <taxon>Spermatophyta</taxon>
        <taxon>Magnoliopsida</taxon>
        <taxon>eudicotyledons</taxon>
        <taxon>Gunneridae</taxon>
        <taxon>Pentapetalae</taxon>
        <taxon>asterids</taxon>
        <taxon>campanulids</taxon>
        <taxon>Asterales</taxon>
        <taxon>Asteraceae</taxon>
        <taxon>Asteroideae</taxon>
        <taxon>Anthemideae</taxon>
        <taxon>Anthemidinae</taxon>
        <taxon>Tanacetum</taxon>
    </lineage>
</organism>
<reference evidence="2" key="1">
    <citation type="journal article" date="2019" name="Sci. Rep.">
        <title>Draft genome of Tanacetum cinerariifolium, the natural source of mosquito coil.</title>
        <authorList>
            <person name="Yamashiro T."/>
            <person name="Shiraishi A."/>
            <person name="Satake H."/>
            <person name="Nakayama K."/>
        </authorList>
    </citation>
    <scope>NUCLEOTIDE SEQUENCE</scope>
</reference>
<evidence type="ECO:0000313" key="2">
    <source>
        <dbReference type="EMBL" id="GEU36553.1"/>
    </source>
</evidence>
<dbReference type="PANTHER" id="PTHR31170:SF25">
    <property type="entry name" value="BNAA09G04570D PROTEIN"/>
    <property type="match status" value="1"/>
</dbReference>
<dbReference type="Pfam" id="PF03140">
    <property type="entry name" value="DUF247"/>
    <property type="match status" value="1"/>
</dbReference>
<name>A0A6L2JHS0_TANCI</name>
<accession>A0A6L2JHS0</accession>
<gene>
    <name evidence="2" type="ORF">Tci_008531</name>
</gene>
<proteinExistence type="predicted"/>
<protein>
    <submittedName>
        <fullName evidence="2">Uncharacterized protein</fullName>
    </submittedName>
</protein>
<evidence type="ECO:0000256" key="1">
    <source>
        <dbReference type="SAM" id="MobiDB-lite"/>
    </source>
</evidence>
<feature type="region of interest" description="Disordered" evidence="1">
    <location>
        <begin position="316"/>
        <end position="339"/>
    </location>
</feature>
<dbReference type="EMBL" id="BKCJ010000823">
    <property type="protein sequence ID" value="GEU36553.1"/>
    <property type="molecule type" value="Genomic_DNA"/>
</dbReference>
<comment type="caution">
    <text evidence="2">The sequence shown here is derived from an EMBL/GenBank/DDBJ whole genome shotgun (WGS) entry which is preliminary data.</text>
</comment>
<dbReference type="AlphaFoldDB" id="A0A6L2JHS0"/>
<sequence>MPESYTTCTDHEKQNKHTSNQTIQCVTELRRSGIKLKARQSSGILDIEFKNGLLEIPTIIINDFTMNLITNCLAWEQCCIDAFTYITDYIYFLNCLINGPRDVALLCGDGIIVRHSRDDASVVSFFNSLGDKLPEVGGLILAELSGLILSEDEKNDESDYKRLRQISSFTNFVSQSRERAPNIVGRVPTGLTSKDKLIASLDFGVVLLDLLPGKQPIDPSFGESVDIVEWGHHRQVLHLTWLSEATSCKRGGFRSEEASKCPSALPMRNRASGVPKIQTDASSTRNKLLIECDHGKDKDNSMWVMIARQCSAPLTASDAGSEHVGSGSVEPQDMETLGNAESMVDEAKRGLEEKKEAEALLGPVVEILKQQL</sequence>